<dbReference type="EMBL" id="BLVP01000008">
    <property type="protein sequence ID" value="GFM37557.1"/>
    <property type="molecule type" value="Genomic_DNA"/>
</dbReference>
<protein>
    <submittedName>
        <fullName evidence="1">Uncharacterized protein</fullName>
    </submittedName>
</protein>
<organism evidence="1 2">
    <name type="scientific">Desulfovibrio psychrotolerans</name>
    <dbReference type="NCBI Taxonomy" id="415242"/>
    <lineage>
        <taxon>Bacteria</taxon>
        <taxon>Pseudomonadati</taxon>
        <taxon>Thermodesulfobacteriota</taxon>
        <taxon>Desulfovibrionia</taxon>
        <taxon>Desulfovibrionales</taxon>
        <taxon>Desulfovibrionaceae</taxon>
        <taxon>Desulfovibrio</taxon>
    </lineage>
</organism>
<evidence type="ECO:0000313" key="2">
    <source>
        <dbReference type="Proteomes" id="UP000503820"/>
    </source>
</evidence>
<evidence type="ECO:0000313" key="1">
    <source>
        <dbReference type="EMBL" id="GFM37557.1"/>
    </source>
</evidence>
<comment type="caution">
    <text evidence="1">The sequence shown here is derived from an EMBL/GenBank/DDBJ whole genome shotgun (WGS) entry which is preliminary data.</text>
</comment>
<accession>A0A7J0BV31</accession>
<keyword evidence="2" id="KW-1185">Reference proteome</keyword>
<name>A0A7J0BV31_9BACT</name>
<dbReference type="Proteomes" id="UP000503820">
    <property type="component" value="Unassembled WGS sequence"/>
</dbReference>
<proteinExistence type="predicted"/>
<sequence>MRNTYSSMRPVRSLLPLLFAAFLAVAPLTGCATLSGMFAEKEPAAPLPEPTDVMAAGYNANALHNFYMGRQYVAQGRYELAREHFLLAIASADGPELQESLTAELHAVDRLIRTLR</sequence>
<dbReference type="RefSeq" id="WP_243451352.1">
    <property type="nucleotide sequence ID" value="NZ_BLVP01000008.1"/>
</dbReference>
<dbReference type="AlphaFoldDB" id="A0A7J0BV31"/>
<gene>
    <name evidence="1" type="ORF">DSM19430T_22410</name>
</gene>
<reference evidence="1 2" key="1">
    <citation type="submission" date="2020-05" db="EMBL/GenBank/DDBJ databases">
        <title>Draft genome sequence of Desulfovibrio psychrotolerans JS1T.</title>
        <authorList>
            <person name="Ueno A."/>
            <person name="Tamazawa S."/>
            <person name="Tamamura S."/>
            <person name="Murakami T."/>
            <person name="Kiyama T."/>
            <person name="Inomata H."/>
            <person name="Amano Y."/>
            <person name="Miyakawa K."/>
            <person name="Tamaki H."/>
            <person name="Naganuma T."/>
            <person name="Kaneko K."/>
        </authorList>
    </citation>
    <scope>NUCLEOTIDE SEQUENCE [LARGE SCALE GENOMIC DNA]</scope>
    <source>
        <strain evidence="1 2">JS1</strain>
    </source>
</reference>